<evidence type="ECO:0000313" key="2">
    <source>
        <dbReference type="EMBL" id="CAB4011663.1"/>
    </source>
</evidence>
<name>A0A6S7I4V3_PARCT</name>
<accession>A0A6S7I4V3</accession>
<sequence>MVAKYKDSFCDVIGDSVIGSGHESLLRQMEERIANLNRKVGKPAAKLSISSDDEDSEPKSKSRKTVIHDSYGCVNWQPELLPTDETTETQESNKIGLWRNFERKNRIERRNNPDSPIGEVKDEWPFLFEKECMFLHFEQLMGFKIQDVMQASLASKAKILVEYLRQNHIQKKKIKQVLWRIEAAMSSKKDQQPVMIGVFLLLLAYFEEKQELMIRSDVDVSFNCNCYVMYYVCTLI</sequence>
<keyword evidence="3" id="KW-1185">Reference proteome</keyword>
<reference evidence="2" key="1">
    <citation type="submission" date="2020-04" db="EMBL/GenBank/DDBJ databases">
        <authorList>
            <person name="Alioto T."/>
            <person name="Alioto T."/>
            <person name="Gomez Garrido J."/>
        </authorList>
    </citation>
    <scope>NUCLEOTIDE SEQUENCE</scope>
    <source>
        <strain evidence="2">A484AB</strain>
    </source>
</reference>
<gene>
    <name evidence="2" type="ORF">PACLA_8A028865</name>
</gene>
<evidence type="ECO:0000313" key="3">
    <source>
        <dbReference type="Proteomes" id="UP001152795"/>
    </source>
</evidence>
<evidence type="ECO:0000256" key="1">
    <source>
        <dbReference type="SAM" id="MobiDB-lite"/>
    </source>
</evidence>
<feature type="region of interest" description="Disordered" evidence="1">
    <location>
        <begin position="44"/>
        <end position="64"/>
    </location>
</feature>
<dbReference type="AlphaFoldDB" id="A0A6S7I4V3"/>
<comment type="caution">
    <text evidence="2">The sequence shown here is derived from an EMBL/GenBank/DDBJ whole genome shotgun (WGS) entry which is preliminary data.</text>
</comment>
<dbReference type="Proteomes" id="UP001152795">
    <property type="component" value="Unassembled WGS sequence"/>
</dbReference>
<proteinExistence type="predicted"/>
<dbReference type="EMBL" id="CACRXK020007225">
    <property type="protein sequence ID" value="CAB4011663.1"/>
    <property type="molecule type" value="Genomic_DNA"/>
</dbReference>
<protein>
    <submittedName>
        <fullName evidence="2">Uncharacterized protein</fullName>
    </submittedName>
</protein>
<organism evidence="2 3">
    <name type="scientific">Paramuricea clavata</name>
    <name type="common">Red gorgonian</name>
    <name type="synonym">Violescent sea-whip</name>
    <dbReference type="NCBI Taxonomy" id="317549"/>
    <lineage>
        <taxon>Eukaryota</taxon>
        <taxon>Metazoa</taxon>
        <taxon>Cnidaria</taxon>
        <taxon>Anthozoa</taxon>
        <taxon>Octocorallia</taxon>
        <taxon>Malacalcyonacea</taxon>
        <taxon>Plexauridae</taxon>
        <taxon>Paramuricea</taxon>
    </lineage>
</organism>
<dbReference type="OrthoDB" id="8806090at2759"/>